<evidence type="ECO:0000313" key="1">
    <source>
        <dbReference type="EMBL" id="RPB22700.1"/>
    </source>
</evidence>
<protein>
    <submittedName>
        <fullName evidence="1">Uncharacterized protein</fullName>
    </submittedName>
</protein>
<keyword evidence="2" id="KW-1185">Reference proteome</keyword>
<accession>A0A3N4LIH6</accession>
<dbReference type="AlphaFoldDB" id="A0A3N4LIH6"/>
<gene>
    <name evidence="1" type="ORF">L211DRAFT_319599</name>
</gene>
<dbReference type="EMBL" id="ML121550">
    <property type="protein sequence ID" value="RPB22700.1"/>
    <property type="molecule type" value="Genomic_DNA"/>
</dbReference>
<reference evidence="1 2" key="1">
    <citation type="journal article" date="2018" name="Nat. Ecol. Evol.">
        <title>Pezizomycetes genomes reveal the molecular basis of ectomycorrhizal truffle lifestyle.</title>
        <authorList>
            <person name="Murat C."/>
            <person name="Payen T."/>
            <person name="Noel B."/>
            <person name="Kuo A."/>
            <person name="Morin E."/>
            <person name="Chen J."/>
            <person name="Kohler A."/>
            <person name="Krizsan K."/>
            <person name="Balestrini R."/>
            <person name="Da Silva C."/>
            <person name="Montanini B."/>
            <person name="Hainaut M."/>
            <person name="Levati E."/>
            <person name="Barry K.W."/>
            <person name="Belfiori B."/>
            <person name="Cichocki N."/>
            <person name="Clum A."/>
            <person name="Dockter R.B."/>
            <person name="Fauchery L."/>
            <person name="Guy J."/>
            <person name="Iotti M."/>
            <person name="Le Tacon F."/>
            <person name="Lindquist E.A."/>
            <person name="Lipzen A."/>
            <person name="Malagnac F."/>
            <person name="Mello A."/>
            <person name="Molinier V."/>
            <person name="Miyauchi S."/>
            <person name="Poulain J."/>
            <person name="Riccioni C."/>
            <person name="Rubini A."/>
            <person name="Sitrit Y."/>
            <person name="Splivallo R."/>
            <person name="Traeger S."/>
            <person name="Wang M."/>
            <person name="Zifcakova L."/>
            <person name="Wipf D."/>
            <person name="Zambonelli A."/>
            <person name="Paolocci F."/>
            <person name="Nowrousian M."/>
            <person name="Ottonello S."/>
            <person name="Baldrian P."/>
            <person name="Spatafora J.W."/>
            <person name="Henrissat B."/>
            <person name="Nagy L.G."/>
            <person name="Aury J.M."/>
            <person name="Wincker P."/>
            <person name="Grigoriev I.V."/>
            <person name="Bonfante P."/>
            <person name="Martin F.M."/>
        </authorList>
    </citation>
    <scope>NUCLEOTIDE SEQUENCE [LARGE SCALE GENOMIC DNA]</scope>
    <source>
        <strain evidence="1 2">ATCC MYA-4762</strain>
    </source>
</reference>
<organism evidence="1 2">
    <name type="scientific">Terfezia boudieri ATCC MYA-4762</name>
    <dbReference type="NCBI Taxonomy" id="1051890"/>
    <lineage>
        <taxon>Eukaryota</taxon>
        <taxon>Fungi</taxon>
        <taxon>Dikarya</taxon>
        <taxon>Ascomycota</taxon>
        <taxon>Pezizomycotina</taxon>
        <taxon>Pezizomycetes</taxon>
        <taxon>Pezizales</taxon>
        <taxon>Pezizaceae</taxon>
        <taxon>Terfezia</taxon>
    </lineage>
</organism>
<evidence type="ECO:0000313" key="2">
    <source>
        <dbReference type="Proteomes" id="UP000267821"/>
    </source>
</evidence>
<dbReference type="Proteomes" id="UP000267821">
    <property type="component" value="Unassembled WGS sequence"/>
</dbReference>
<proteinExistence type="predicted"/>
<sequence length="104" mass="11899">MSIYIQNFCRFFFFIRVGSLEFKQINSPVTCFLSRVLRKSGTDDLMGIITTVFLLLVNSSQRCATFPGICPKGFRVIAIPASGRIVPVRPKMRHLHSHHAVWWS</sequence>
<dbReference type="InParanoid" id="A0A3N4LIH6"/>
<name>A0A3N4LIH6_9PEZI</name>